<organism evidence="1 2">
    <name type="scientific">Companilactobacillus zhachilii</name>
    <dbReference type="NCBI Taxonomy" id="2304606"/>
    <lineage>
        <taxon>Bacteria</taxon>
        <taxon>Bacillati</taxon>
        <taxon>Bacillota</taxon>
        <taxon>Bacilli</taxon>
        <taxon>Lactobacillales</taxon>
        <taxon>Lactobacillaceae</taxon>
        <taxon>Companilactobacillus</taxon>
    </lineage>
</organism>
<reference evidence="2" key="1">
    <citation type="submission" date="2018-08" db="EMBL/GenBank/DDBJ databases">
        <title>Genome of Lactobacillus sp. HBUAS52074.</title>
        <authorList>
            <person name="Guo Z."/>
            <person name="Zhang Z.D."/>
        </authorList>
    </citation>
    <scope>NUCLEOTIDE SEQUENCE [LARGE SCALE GENOMIC DNA]</scope>
    <source>
        <strain evidence="2">HBUAS52074</strain>
    </source>
</reference>
<dbReference type="RefSeq" id="WP_137432082.1">
    <property type="nucleotide sequence ID" value="NZ_CP031933.2"/>
</dbReference>
<evidence type="ECO:0000313" key="2">
    <source>
        <dbReference type="Proteomes" id="UP000267208"/>
    </source>
</evidence>
<dbReference type="OrthoDB" id="2305711at2"/>
<protein>
    <submittedName>
        <fullName evidence="1">Uncharacterized protein</fullName>
    </submittedName>
</protein>
<name>A0A410YDL7_9LACO</name>
<gene>
    <name evidence="1" type="ORF">D1B17_12715</name>
</gene>
<dbReference type="Proteomes" id="UP000267208">
    <property type="component" value="Chromosome"/>
</dbReference>
<keyword evidence="2" id="KW-1185">Reference proteome</keyword>
<dbReference type="KEGG" id="lzh:D1B17_12715"/>
<proteinExistence type="predicted"/>
<accession>A0A410YDL7</accession>
<dbReference type="AlphaFoldDB" id="A0A410YDL7"/>
<dbReference type="EMBL" id="CP031933">
    <property type="protein sequence ID" value="QAV52513.1"/>
    <property type="molecule type" value="Genomic_DNA"/>
</dbReference>
<evidence type="ECO:0000313" key="1">
    <source>
        <dbReference type="EMBL" id="QAV52513.1"/>
    </source>
</evidence>
<sequence length="61" mass="6884">MLKSGNEEMPIFSFDSNSYQVKQAEHVLPKGQWLLGTTIAYPNSISYMQVGGNEWIEMTEG</sequence>